<organism evidence="1 2">
    <name type="scientific">Pistacia integerrima</name>
    <dbReference type="NCBI Taxonomy" id="434235"/>
    <lineage>
        <taxon>Eukaryota</taxon>
        <taxon>Viridiplantae</taxon>
        <taxon>Streptophyta</taxon>
        <taxon>Embryophyta</taxon>
        <taxon>Tracheophyta</taxon>
        <taxon>Spermatophyta</taxon>
        <taxon>Magnoliopsida</taxon>
        <taxon>eudicotyledons</taxon>
        <taxon>Gunneridae</taxon>
        <taxon>Pentapetalae</taxon>
        <taxon>rosids</taxon>
        <taxon>malvids</taxon>
        <taxon>Sapindales</taxon>
        <taxon>Anacardiaceae</taxon>
        <taxon>Pistacia</taxon>
    </lineage>
</organism>
<protein>
    <submittedName>
        <fullName evidence="1">Uncharacterized protein</fullName>
    </submittedName>
</protein>
<evidence type="ECO:0000313" key="2">
    <source>
        <dbReference type="Proteomes" id="UP001163603"/>
    </source>
</evidence>
<dbReference type="Proteomes" id="UP001163603">
    <property type="component" value="Chromosome 10"/>
</dbReference>
<evidence type="ECO:0000313" key="1">
    <source>
        <dbReference type="EMBL" id="KAJ0025191.1"/>
    </source>
</evidence>
<dbReference type="EMBL" id="CM047745">
    <property type="protein sequence ID" value="KAJ0025191.1"/>
    <property type="molecule type" value="Genomic_DNA"/>
</dbReference>
<proteinExistence type="predicted"/>
<comment type="caution">
    <text evidence="1">The sequence shown here is derived from an EMBL/GenBank/DDBJ whole genome shotgun (WGS) entry which is preliminary data.</text>
</comment>
<gene>
    <name evidence="1" type="ORF">Pint_09382</name>
</gene>
<keyword evidence="2" id="KW-1185">Reference proteome</keyword>
<accession>A0ACC0XUJ6</accession>
<reference evidence="2" key="1">
    <citation type="journal article" date="2023" name="G3 (Bethesda)">
        <title>Genome assembly and association tests identify interacting loci associated with vigor, precocity, and sex in interspecific pistachio rootstocks.</title>
        <authorList>
            <person name="Palmer W."/>
            <person name="Jacygrad E."/>
            <person name="Sagayaradj S."/>
            <person name="Cavanaugh K."/>
            <person name="Han R."/>
            <person name="Bertier L."/>
            <person name="Beede B."/>
            <person name="Kafkas S."/>
            <person name="Golino D."/>
            <person name="Preece J."/>
            <person name="Michelmore R."/>
        </authorList>
    </citation>
    <scope>NUCLEOTIDE SEQUENCE [LARGE SCALE GENOMIC DNA]</scope>
</reference>
<sequence length="763" mass="83909">MITEMDRSRDVRRGVSRFSRQQMKQSGQKLPSASAGLDGVGDDFVSLEKSKKERLIKKVSVVNKASSTYQDSETGCKMSSDGENEFPSQSHSFISNGTNKRFKLPKKQFFDDCNGVDHAPIPRKLRSAMKKRNRESISPPLPDSKKLNQTMGGVESPKKNGLKKSKLNMKQGSSDWTPKQAVGSITKDEEEVVETLYALAEMFSDNDTTNKNKLENSPSEAKPPALPECRESPTTAFEVSAVSREDWSSTCPVRTSETAPSNLETSLKETAKINSLDKPKIEEKSDSHDNENFPKKSDTCVPQVNLHSMMPSLARSSCNDNKLSCDPAKLYVKPETSLDSGRSKRSIQKDAPLLERKPQLTMGAAVSGSQLVQEDMVMDSRKKGLALWPGLSPMVLHGSGCPGPSLQSSAEKNPAWLDAAVCVSNPCSFDNGPSSGKVSKGATGRLLKRCTAHVYISRLIQDLKIPEKKQKLSLQPNQVKPPHEGQKQGVFKAINDFERVDKGANGVIMTNNITCTTAERDSSEARSGILQHKRLYQDQQQNTEASRANTLRKQSFDFLSLSAGSVGGEANDSFNRTGNNGLEPSSHFQVSYLHSLAQHKFMPLSMSQTHYTTSVYPDHLSASTSTQQISPYLSSPYLGSPHTPVLTKQQHQQQAWAAQLASHYRPGVTSTAMNQFPSWVNGRQDPNLIPCPQSISSLEVVGPKYGSISQRQHQPQLVAIASSLPPPRVKRLDHHLPSVYEEIEGGFRTSGALPMQLLCNERL</sequence>
<name>A0ACC0XUJ6_9ROSI</name>